<protein>
    <submittedName>
        <fullName evidence="2">Uu.00g038300.m01.CDS01</fullName>
    </submittedName>
</protein>
<name>A0AAI8VAA7_9PEZI</name>
<dbReference type="AlphaFoldDB" id="A0AAI8VAA7"/>
<feature type="region of interest" description="Disordered" evidence="1">
    <location>
        <begin position="869"/>
        <end position="908"/>
    </location>
</feature>
<feature type="compositionally biased region" description="Low complexity" evidence="1">
    <location>
        <begin position="885"/>
        <end position="896"/>
    </location>
</feature>
<keyword evidence="3" id="KW-1185">Reference proteome</keyword>
<reference evidence="2" key="1">
    <citation type="submission" date="2023-10" db="EMBL/GenBank/DDBJ databases">
        <authorList>
            <person name="Hackl T."/>
        </authorList>
    </citation>
    <scope>NUCLEOTIDE SEQUENCE</scope>
</reference>
<dbReference type="EMBL" id="CAUWAG010000003">
    <property type="protein sequence ID" value="CAJ2500977.1"/>
    <property type="molecule type" value="Genomic_DNA"/>
</dbReference>
<gene>
    <name evidence="2" type="ORF">KHLLAP_LOCUS1445</name>
</gene>
<sequence>MTTPAEPDQASDSGDLAPTDLKRRVVEALDALASANSDLDGLLQAIKAWSSCRPIGQDCQLECIYYGLRRGPLNVQDEREEEEHVQEESFSGRNLCPDDKFRVKSLQRLTTDLGVDVFLANLRLERTEIGPLAMEEVDSDADDSENEDVANSTSVELTSLFDCEGTLLADGLELDGNDKMLLECFDREGAEEETDGFYQKDQYVGLPNANSVLVIHQLQGCDTQIVYYNTGAVIIIPRVSTVTLLSSSFGSGGKSDLKRAARLLDSYASKCLGSACPKSDLELFGALCFKSVEGHDPVPVELGLRLFRIALQFRDAGLFDLVCEELNGSTFTPEFLGWIGQYLPGSGLSAKKLETPLLRSILACRGFKARYLAISSLSQKGTSASAELKDICSSAYDHCIQELSTRPAEHDGYDVVEMIAADATFDSLDESFAFLLGILTKLFEYACRENPLQERALDTYQDTAQRLINAFKVGFVTSHGDRSPDRPVYWRKIRPGSLANFFTDMLNLNLRPLAEELVCKVADQVSSIDSRELIPVYLPFLGRLLHPLNQTSFDKSFDIYQRLFRELLERVRGEGVGFDLYRAPIPDDISPDYVQLNKFLTNRHQKEWRFRAPKFDCDDLVKKLEEAKAKTDCGHRLTHTSPCWTLEIWKTFSDYASAKADSDKRKLEAKKALNSFDQEKMATLLGDQYQRIIMLEGTSDPFVVPPTVEPMPEYHSPHGKCRYADSKKAAKLQPPPAPEGPIPRTQPASRPAQLARQPAPTGPPHSNTILVKPFKSPEANLPEVWLYYQQLHQQQYPMSMPLDPQTFEAHGQYLPARAPAFAQIATRSSPNQPFAPAQGQTVPRYETPYPVGRAPVSGPDAWKSMFELVPQNGQGDQLAQGQDKPPGSGSVAPAAGAKRKRVEHIDLA</sequence>
<feature type="compositionally biased region" description="Polar residues" evidence="1">
    <location>
        <begin position="871"/>
        <end position="880"/>
    </location>
</feature>
<feature type="region of interest" description="Disordered" evidence="1">
    <location>
        <begin position="829"/>
        <end position="853"/>
    </location>
</feature>
<feature type="region of interest" description="Disordered" evidence="1">
    <location>
        <begin position="713"/>
        <end position="771"/>
    </location>
</feature>
<dbReference type="Proteomes" id="UP001295740">
    <property type="component" value="Unassembled WGS sequence"/>
</dbReference>
<accession>A0AAI8VAA7</accession>
<organism evidence="2 3">
    <name type="scientific">Anthostomella pinea</name>
    <dbReference type="NCBI Taxonomy" id="933095"/>
    <lineage>
        <taxon>Eukaryota</taxon>
        <taxon>Fungi</taxon>
        <taxon>Dikarya</taxon>
        <taxon>Ascomycota</taxon>
        <taxon>Pezizomycotina</taxon>
        <taxon>Sordariomycetes</taxon>
        <taxon>Xylariomycetidae</taxon>
        <taxon>Xylariales</taxon>
        <taxon>Xylariaceae</taxon>
        <taxon>Anthostomella</taxon>
    </lineage>
</organism>
<evidence type="ECO:0000313" key="3">
    <source>
        <dbReference type="Proteomes" id="UP001295740"/>
    </source>
</evidence>
<proteinExistence type="predicted"/>
<comment type="caution">
    <text evidence="2">The sequence shown here is derived from an EMBL/GenBank/DDBJ whole genome shotgun (WGS) entry which is preliminary data.</text>
</comment>
<evidence type="ECO:0000313" key="2">
    <source>
        <dbReference type="EMBL" id="CAJ2500977.1"/>
    </source>
</evidence>
<evidence type="ECO:0000256" key="1">
    <source>
        <dbReference type="SAM" id="MobiDB-lite"/>
    </source>
</evidence>